<evidence type="ECO:0000256" key="1">
    <source>
        <dbReference type="ARBA" id="ARBA00022884"/>
    </source>
</evidence>
<dbReference type="InterPro" id="IPR004538">
    <property type="entry name" value="Hemolysin_A/TlyA"/>
</dbReference>
<evidence type="ECO:0000313" key="5">
    <source>
        <dbReference type="EMBL" id="OHA00990.1"/>
    </source>
</evidence>
<dbReference type="InterPro" id="IPR002877">
    <property type="entry name" value="RNA_MeTrfase_FtsJ_dom"/>
</dbReference>
<dbReference type="PANTHER" id="PTHR32319">
    <property type="entry name" value="BACTERIAL HEMOLYSIN-LIKE PROTEIN"/>
    <property type="match status" value="1"/>
</dbReference>
<feature type="domain" description="RNA-binding S4" evidence="4">
    <location>
        <begin position="3"/>
        <end position="65"/>
    </location>
</feature>
<dbReference type="SUPFAM" id="SSF53335">
    <property type="entry name" value="S-adenosyl-L-methionine-dependent methyltransferases"/>
    <property type="match status" value="1"/>
</dbReference>
<dbReference type="InterPro" id="IPR047048">
    <property type="entry name" value="TlyA"/>
</dbReference>
<protein>
    <recommendedName>
        <fullName evidence="4">RNA-binding S4 domain-containing protein</fullName>
    </recommendedName>
</protein>
<evidence type="ECO:0000259" key="4">
    <source>
        <dbReference type="SMART" id="SM00363"/>
    </source>
</evidence>
<keyword evidence="1 3" id="KW-0694">RNA-binding</keyword>
<gene>
    <name evidence="5" type="ORF">A3C07_05180</name>
</gene>
<dbReference type="Proteomes" id="UP000179023">
    <property type="component" value="Unassembled WGS sequence"/>
</dbReference>
<proteinExistence type="inferred from homology"/>
<sequence>MKKRLDTVLIEFGTIADAREAFTMVTEGRVFINGQKAVSPAQMVDTNVKVEIREGRKYVGRGALKIEAAIQKFGIDVSGKICVDVGAATGGFTEVLLKHGAKKVYAIDTARGKLALKLREDPRVVVMERTDVRDLRELPEAADVAVIDISLLPLEEILPSVKRLIKTSTSVVALFKPQYETRDPKLLRHGIVKDDATRKALLKEFVAWAEASDWSIQELMESPIQGMGGNKEYLLYLEPISRGE</sequence>
<organism evidence="5 6">
    <name type="scientific">Candidatus Sungbacteria bacterium RIFCSPHIGHO2_02_FULL_47_11</name>
    <dbReference type="NCBI Taxonomy" id="1802270"/>
    <lineage>
        <taxon>Bacteria</taxon>
        <taxon>Candidatus Sungiibacteriota</taxon>
    </lineage>
</organism>
<evidence type="ECO:0000256" key="3">
    <source>
        <dbReference type="PROSITE-ProRule" id="PRU00182"/>
    </source>
</evidence>
<dbReference type="Pfam" id="PF01728">
    <property type="entry name" value="FtsJ"/>
    <property type="match status" value="1"/>
</dbReference>
<dbReference type="SMART" id="SM00363">
    <property type="entry name" value="S4"/>
    <property type="match status" value="1"/>
</dbReference>
<dbReference type="AlphaFoldDB" id="A0A1G2KNH5"/>
<dbReference type="EMBL" id="MHQI01000001">
    <property type="protein sequence ID" value="OHA00990.1"/>
    <property type="molecule type" value="Genomic_DNA"/>
</dbReference>
<dbReference type="CDD" id="cd00165">
    <property type="entry name" value="S4"/>
    <property type="match status" value="1"/>
</dbReference>
<reference evidence="5 6" key="1">
    <citation type="journal article" date="2016" name="Nat. Commun.">
        <title>Thousands of microbial genomes shed light on interconnected biogeochemical processes in an aquifer system.</title>
        <authorList>
            <person name="Anantharaman K."/>
            <person name="Brown C.T."/>
            <person name="Hug L.A."/>
            <person name="Sharon I."/>
            <person name="Castelle C.J."/>
            <person name="Probst A.J."/>
            <person name="Thomas B.C."/>
            <person name="Singh A."/>
            <person name="Wilkins M.J."/>
            <person name="Karaoz U."/>
            <person name="Brodie E.L."/>
            <person name="Williams K.H."/>
            <person name="Hubbard S.S."/>
            <person name="Banfield J.F."/>
        </authorList>
    </citation>
    <scope>NUCLEOTIDE SEQUENCE [LARGE SCALE GENOMIC DNA]</scope>
</reference>
<dbReference type="CDD" id="cd02440">
    <property type="entry name" value="AdoMet_MTases"/>
    <property type="match status" value="1"/>
</dbReference>
<dbReference type="GO" id="GO:0008168">
    <property type="term" value="F:methyltransferase activity"/>
    <property type="evidence" value="ECO:0007669"/>
    <property type="project" value="InterPro"/>
</dbReference>
<dbReference type="SUPFAM" id="SSF55174">
    <property type="entry name" value="Alpha-L RNA-binding motif"/>
    <property type="match status" value="1"/>
</dbReference>
<dbReference type="InterPro" id="IPR002942">
    <property type="entry name" value="S4_RNA-bd"/>
</dbReference>
<dbReference type="InterPro" id="IPR029063">
    <property type="entry name" value="SAM-dependent_MTases_sf"/>
</dbReference>
<dbReference type="Gene3D" id="3.10.290.10">
    <property type="entry name" value="RNA-binding S4 domain"/>
    <property type="match status" value="1"/>
</dbReference>
<dbReference type="InterPro" id="IPR036986">
    <property type="entry name" value="S4_RNA-bd_sf"/>
</dbReference>
<evidence type="ECO:0000313" key="6">
    <source>
        <dbReference type="Proteomes" id="UP000179023"/>
    </source>
</evidence>
<evidence type="ECO:0000256" key="2">
    <source>
        <dbReference type="ARBA" id="ARBA00029460"/>
    </source>
</evidence>
<dbReference type="GO" id="GO:0003723">
    <property type="term" value="F:RNA binding"/>
    <property type="evidence" value="ECO:0007669"/>
    <property type="project" value="UniProtKB-KW"/>
</dbReference>
<comment type="similarity">
    <text evidence="2">Belongs to the TlyA family.</text>
</comment>
<accession>A0A1G2KNH5</accession>
<dbReference type="Gene3D" id="3.40.50.150">
    <property type="entry name" value="Vaccinia Virus protein VP39"/>
    <property type="match status" value="1"/>
</dbReference>
<dbReference type="STRING" id="1802270.A3C07_05180"/>
<dbReference type="NCBIfam" id="TIGR00478">
    <property type="entry name" value="tly"/>
    <property type="match status" value="1"/>
</dbReference>
<dbReference type="PANTHER" id="PTHR32319:SF0">
    <property type="entry name" value="BACTERIAL HEMOLYSIN-LIKE PROTEIN"/>
    <property type="match status" value="1"/>
</dbReference>
<name>A0A1G2KNH5_9BACT</name>
<dbReference type="GO" id="GO:0032259">
    <property type="term" value="P:methylation"/>
    <property type="evidence" value="ECO:0007669"/>
    <property type="project" value="InterPro"/>
</dbReference>
<comment type="caution">
    <text evidence="5">The sequence shown here is derived from an EMBL/GenBank/DDBJ whole genome shotgun (WGS) entry which is preliminary data.</text>
</comment>
<dbReference type="PROSITE" id="PS50889">
    <property type="entry name" value="S4"/>
    <property type="match status" value="1"/>
</dbReference>